<proteinExistence type="predicted"/>
<dbReference type="AlphaFoldDB" id="A0A8X7WWJ0"/>
<name>A0A8X7WWJ0_POLSE</name>
<sequence length="195" mass="21470">MTPISQMERDCLQCQEDRLPNSLEKFIPDDKIPEAFSTLSWFITCAILVRLSGSQLIGRSASKTVDPEISNILLCGSALNSCSKQPPQWLTIAASSVATVPSVTLTATLQGTDSDLHNASAMKKIGKACLKYPEWKQKHNPHYKPWLFPEQSRLPSIPLSELSIQHADSLENIDESGLSEAKDERAEGSDEESTN</sequence>
<evidence type="ECO:0000313" key="2">
    <source>
        <dbReference type="EMBL" id="KAG2457340.1"/>
    </source>
</evidence>
<comment type="caution">
    <text evidence="2">The sequence shown here is derived from an EMBL/GenBank/DDBJ whole genome shotgun (WGS) entry which is preliminary data.</text>
</comment>
<evidence type="ECO:0000313" key="3">
    <source>
        <dbReference type="Proteomes" id="UP000886611"/>
    </source>
</evidence>
<accession>A0A8X7WWJ0</accession>
<evidence type="ECO:0000256" key="1">
    <source>
        <dbReference type="SAM" id="MobiDB-lite"/>
    </source>
</evidence>
<organism evidence="2 3">
    <name type="scientific">Polypterus senegalus</name>
    <name type="common">Senegal bichir</name>
    <dbReference type="NCBI Taxonomy" id="55291"/>
    <lineage>
        <taxon>Eukaryota</taxon>
        <taxon>Metazoa</taxon>
        <taxon>Chordata</taxon>
        <taxon>Craniata</taxon>
        <taxon>Vertebrata</taxon>
        <taxon>Euteleostomi</taxon>
        <taxon>Actinopterygii</taxon>
        <taxon>Polypteriformes</taxon>
        <taxon>Polypteridae</taxon>
        <taxon>Polypterus</taxon>
    </lineage>
</organism>
<feature type="non-terminal residue" evidence="2">
    <location>
        <position position="1"/>
    </location>
</feature>
<keyword evidence="3" id="KW-1185">Reference proteome</keyword>
<reference evidence="2 3" key="1">
    <citation type="journal article" date="2021" name="Cell">
        <title>Tracing the genetic footprints of vertebrate landing in non-teleost ray-finned fishes.</title>
        <authorList>
            <person name="Bi X."/>
            <person name="Wang K."/>
            <person name="Yang L."/>
            <person name="Pan H."/>
            <person name="Jiang H."/>
            <person name="Wei Q."/>
            <person name="Fang M."/>
            <person name="Yu H."/>
            <person name="Zhu C."/>
            <person name="Cai Y."/>
            <person name="He Y."/>
            <person name="Gan X."/>
            <person name="Zeng H."/>
            <person name="Yu D."/>
            <person name="Zhu Y."/>
            <person name="Jiang H."/>
            <person name="Qiu Q."/>
            <person name="Yang H."/>
            <person name="Zhang Y.E."/>
            <person name="Wang W."/>
            <person name="Zhu M."/>
            <person name="He S."/>
            <person name="Zhang G."/>
        </authorList>
    </citation>
    <scope>NUCLEOTIDE SEQUENCE [LARGE SCALE GENOMIC DNA]</scope>
    <source>
        <strain evidence="2">Bchr_013</strain>
    </source>
</reference>
<protein>
    <submittedName>
        <fullName evidence="2">STA10 protein</fullName>
    </submittedName>
</protein>
<feature type="region of interest" description="Disordered" evidence="1">
    <location>
        <begin position="168"/>
        <end position="195"/>
    </location>
</feature>
<dbReference type="Proteomes" id="UP000886611">
    <property type="component" value="Unassembled WGS sequence"/>
</dbReference>
<dbReference type="EMBL" id="JAATIS010008602">
    <property type="protein sequence ID" value="KAG2457340.1"/>
    <property type="molecule type" value="Genomic_DNA"/>
</dbReference>
<feature type="non-terminal residue" evidence="2">
    <location>
        <position position="195"/>
    </location>
</feature>
<gene>
    <name evidence="2" type="primary">Stard10_0</name>
    <name evidence="2" type="ORF">GTO96_0013787</name>
</gene>